<dbReference type="GO" id="GO:0005886">
    <property type="term" value="C:plasma membrane"/>
    <property type="evidence" value="ECO:0007669"/>
    <property type="project" value="TreeGrafter"/>
</dbReference>
<evidence type="ECO:0000256" key="3">
    <source>
        <dbReference type="ARBA" id="ARBA00012071"/>
    </source>
</evidence>
<evidence type="ECO:0000256" key="10">
    <source>
        <dbReference type="ARBA" id="ARBA00022840"/>
    </source>
</evidence>
<keyword evidence="10 13" id="KW-0067">ATP-binding</keyword>
<evidence type="ECO:0000313" key="14">
    <source>
        <dbReference type="EMBL" id="EGF89592.1"/>
    </source>
</evidence>
<proteinExistence type="inferred from homology"/>
<dbReference type="EC" id="2.7.1.130" evidence="3 13"/>
<evidence type="ECO:0000256" key="13">
    <source>
        <dbReference type="HAMAP-Rule" id="MF_00409"/>
    </source>
</evidence>
<comment type="pathway">
    <text evidence="2 13">Glycolipid biosynthesis; lipid IV(A) biosynthesis; lipid IV(A) from (3R)-3-hydroxytetradecanoyl-[acyl-carrier-protein] and UDP-N-acetyl-alpha-D-glucosamine: step 6/6.</text>
</comment>
<dbReference type="NCBIfam" id="TIGR00682">
    <property type="entry name" value="lpxK"/>
    <property type="match status" value="1"/>
</dbReference>
<evidence type="ECO:0000256" key="2">
    <source>
        <dbReference type="ARBA" id="ARBA00004870"/>
    </source>
</evidence>
<evidence type="ECO:0000256" key="6">
    <source>
        <dbReference type="ARBA" id="ARBA00022556"/>
    </source>
</evidence>
<dbReference type="UniPathway" id="UPA00359">
    <property type="reaction ID" value="UER00482"/>
</dbReference>
<dbReference type="EMBL" id="GL883080">
    <property type="protein sequence ID" value="EGF89592.1"/>
    <property type="molecule type" value="Genomic_DNA"/>
</dbReference>
<keyword evidence="8 13" id="KW-0547">Nucleotide-binding</keyword>
<dbReference type="GO" id="GO:0005524">
    <property type="term" value="F:ATP binding"/>
    <property type="evidence" value="ECO:0007669"/>
    <property type="project" value="UniProtKB-UniRule"/>
</dbReference>
<keyword evidence="9 13" id="KW-0418">Kinase</keyword>
<dbReference type="eggNOG" id="COG1663">
    <property type="taxonomic scope" value="Bacteria"/>
</dbReference>
<evidence type="ECO:0000256" key="4">
    <source>
        <dbReference type="ARBA" id="ARBA00016436"/>
    </source>
</evidence>
<sequence>MAIRTPDWWYRRNAQGAPWWRFALWPLSQLWLAVNADKTAKAKPYRSRLKVISIGNVTLGGSGKSPIADEVLRLLPNSVGLSRGHGGSLTGPVRVNPQTHDAAQVGDEPLMLAQRHPFWIARDRAAGLRTIEGTDAITVVVDDAHQNLAISKDVHILVVDGDTRNGAWPFGDGGICPYGPLREPLAQGLSRADLVILWMPDNSAPAPELLALLSEKPIFIARLTAQKPIIEGPLLAFAGIAKPWKFEATLRDLGVKLIGLKAFGDHEPFSDAQLQTLQSEAAKQNAYLITTEKDWTRLPPSCRDKVAYLPIRARFDDEFGFTQALQGLLNGA</sequence>
<evidence type="ECO:0000256" key="12">
    <source>
        <dbReference type="ARBA" id="ARBA00029757"/>
    </source>
</evidence>
<dbReference type="RefSeq" id="WP_006274787.1">
    <property type="nucleotide sequence ID" value="NZ_GL883080.1"/>
</dbReference>
<reference evidence="15" key="1">
    <citation type="submission" date="2011-03" db="EMBL/GenBank/DDBJ databases">
        <title>Draft genome sequence of Brevundimonas diminuta.</title>
        <authorList>
            <person name="Brown P.J.B."/>
            <person name="Buechlein A."/>
            <person name="Hemmerich C."/>
            <person name="Brun Y.V."/>
        </authorList>
    </citation>
    <scope>NUCLEOTIDE SEQUENCE [LARGE SCALE GENOMIC DNA]</scope>
    <source>
        <strain evidence="15">C19</strain>
    </source>
</reference>
<dbReference type="GO" id="GO:0009244">
    <property type="term" value="P:lipopolysaccharide core region biosynthetic process"/>
    <property type="evidence" value="ECO:0007669"/>
    <property type="project" value="TreeGrafter"/>
</dbReference>
<dbReference type="HOGENOM" id="CLU_038816_0_0_5"/>
<dbReference type="GO" id="GO:0009245">
    <property type="term" value="P:lipid A biosynthetic process"/>
    <property type="evidence" value="ECO:0007669"/>
    <property type="project" value="UniProtKB-UniRule"/>
</dbReference>
<keyword evidence="6 13" id="KW-0441">Lipid A biosynthesis</keyword>
<evidence type="ECO:0000256" key="5">
    <source>
        <dbReference type="ARBA" id="ARBA00022516"/>
    </source>
</evidence>
<dbReference type="Pfam" id="PF02606">
    <property type="entry name" value="LpxK"/>
    <property type="match status" value="1"/>
</dbReference>
<name>F4QS72_9CAUL</name>
<comment type="similarity">
    <text evidence="13">Belongs to the LpxK family.</text>
</comment>
<evidence type="ECO:0000256" key="7">
    <source>
        <dbReference type="ARBA" id="ARBA00022679"/>
    </source>
</evidence>
<comment type="caution">
    <text evidence="13">Lacks conserved residue(s) required for the propagation of feature annotation.</text>
</comment>
<dbReference type="PANTHER" id="PTHR42724">
    <property type="entry name" value="TETRAACYLDISACCHARIDE 4'-KINASE"/>
    <property type="match status" value="1"/>
</dbReference>
<evidence type="ECO:0000256" key="8">
    <source>
        <dbReference type="ARBA" id="ARBA00022741"/>
    </source>
</evidence>
<keyword evidence="7 13" id="KW-0808">Transferase</keyword>
<dbReference type="PANTHER" id="PTHR42724:SF1">
    <property type="entry name" value="TETRAACYLDISACCHARIDE 4'-KINASE, MITOCHONDRIAL-RELATED"/>
    <property type="match status" value="1"/>
</dbReference>
<dbReference type="Proteomes" id="UP000006512">
    <property type="component" value="Unassembled WGS sequence"/>
</dbReference>
<evidence type="ECO:0000313" key="15">
    <source>
        <dbReference type="Proteomes" id="UP000006512"/>
    </source>
</evidence>
<evidence type="ECO:0000256" key="1">
    <source>
        <dbReference type="ARBA" id="ARBA00002274"/>
    </source>
</evidence>
<accession>F4QS72</accession>
<dbReference type="AlphaFoldDB" id="F4QS72"/>
<dbReference type="OrthoDB" id="9766423at2"/>
<dbReference type="STRING" id="715226.ABI_40090"/>
<keyword evidence="11 13" id="KW-0443">Lipid metabolism</keyword>
<evidence type="ECO:0000256" key="9">
    <source>
        <dbReference type="ARBA" id="ARBA00022777"/>
    </source>
</evidence>
<keyword evidence="5 13" id="KW-0444">Lipid biosynthesis</keyword>
<dbReference type="InterPro" id="IPR003758">
    <property type="entry name" value="LpxK"/>
</dbReference>
<evidence type="ECO:0000256" key="11">
    <source>
        <dbReference type="ARBA" id="ARBA00023098"/>
    </source>
</evidence>
<comment type="function">
    <text evidence="1 13">Transfers the gamma-phosphate of ATP to the 4'-position of a tetraacyldisaccharide 1-phosphate intermediate (termed DS-1-P) to form tetraacyldisaccharide 1,4'-bis-phosphate (lipid IVA).</text>
</comment>
<dbReference type="HAMAP" id="MF_00409">
    <property type="entry name" value="LpxK"/>
    <property type="match status" value="1"/>
</dbReference>
<comment type="catalytic activity">
    <reaction evidence="13">
        <text>a lipid A disaccharide + ATP = a lipid IVA + ADP + H(+)</text>
        <dbReference type="Rhea" id="RHEA:67840"/>
        <dbReference type="ChEBI" id="CHEBI:15378"/>
        <dbReference type="ChEBI" id="CHEBI:30616"/>
        <dbReference type="ChEBI" id="CHEBI:176343"/>
        <dbReference type="ChEBI" id="CHEBI:176425"/>
        <dbReference type="ChEBI" id="CHEBI:456216"/>
        <dbReference type="EC" id="2.7.1.130"/>
    </reaction>
</comment>
<protein>
    <recommendedName>
        <fullName evidence="4 13">Tetraacyldisaccharide 4'-kinase</fullName>
        <ecNumber evidence="3 13">2.7.1.130</ecNumber>
    </recommendedName>
    <alternativeName>
        <fullName evidence="12 13">Lipid A 4'-kinase</fullName>
    </alternativeName>
</protein>
<dbReference type="GO" id="GO:0009029">
    <property type="term" value="F:lipid-A 4'-kinase activity"/>
    <property type="evidence" value="ECO:0007669"/>
    <property type="project" value="UniProtKB-UniRule"/>
</dbReference>
<gene>
    <name evidence="13 14" type="primary">lpxK</name>
    <name evidence="14" type="ORF">ABI_40090</name>
</gene>
<organism evidence="14 15">
    <name type="scientific">Asticcacaulis biprosthecium C19</name>
    <dbReference type="NCBI Taxonomy" id="715226"/>
    <lineage>
        <taxon>Bacteria</taxon>
        <taxon>Pseudomonadati</taxon>
        <taxon>Pseudomonadota</taxon>
        <taxon>Alphaproteobacteria</taxon>
        <taxon>Caulobacterales</taxon>
        <taxon>Caulobacteraceae</taxon>
        <taxon>Asticcacaulis</taxon>
    </lineage>
</organism>
<keyword evidence="15" id="KW-1185">Reference proteome</keyword>